<name>A0A2S5J2N3_CAMHY</name>
<dbReference type="PANTHER" id="PTHR34216:SF3">
    <property type="entry name" value="POLY-BETA-1,6-N-ACETYL-D-GLUCOSAMINE N-DEACETYLASE"/>
    <property type="match status" value="1"/>
</dbReference>
<dbReference type="EMBL" id="NIQP01000003">
    <property type="protein sequence ID" value="PPB72145.1"/>
    <property type="molecule type" value="Genomic_DNA"/>
</dbReference>
<evidence type="ECO:0000256" key="2">
    <source>
        <dbReference type="ARBA" id="ARBA00022729"/>
    </source>
</evidence>
<reference evidence="4 6" key="1">
    <citation type="submission" date="2015-11" db="EMBL/GenBank/DDBJ databases">
        <authorList>
            <consortium name="Pathogen Informatics"/>
        </authorList>
    </citation>
    <scope>NUCLEOTIDE SEQUENCE [LARGE SCALE GENOMIC DNA]</scope>
    <source>
        <strain evidence="4 6">007A-0283</strain>
    </source>
</reference>
<dbReference type="Pfam" id="PF01522">
    <property type="entry name" value="Polysacc_deac_1"/>
    <property type="match status" value="1"/>
</dbReference>
<dbReference type="Proteomes" id="UP000239685">
    <property type="component" value="Unassembled WGS sequence"/>
</dbReference>
<evidence type="ECO:0000313" key="4">
    <source>
        <dbReference type="EMBL" id="CUU82130.1"/>
    </source>
</evidence>
<reference evidence="5 7" key="2">
    <citation type="submission" date="2017-06" db="EMBL/GenBank/DDBJ databases">
        <title>Updating the genomic taxonomy and epidemiology of Campylobacter hyointestinalis; discovery in New Zealand farmed ruminants.</title>
        <authorList>
            <person name="Wilkinson D.A."/>
            <person name="Fayaz A."/>
            <person name="Biggs P.J."/>
            <person name="Midwinter A.C."/>
        </authorList>
    </citation>
    <scope>NUCLEOTIDE SEQUENCE [LARGE SCALE GENOMIC DNA]</scope>
    <source>
        <strain evidence="5 7">S1614a</strain>
    </source>
</reference>
<dbReference type="PROSITE" id="PS51677">
    <property type="entry name" value="NODB"/>
    <property type="match status" value="1"/>
</dbReference>
<dbReference type="InterPro" id="IPR051398">
    <property type="entry name" value="Polysacch_Deacetylase"/>
</dbReference>
<dbReference type="Proteomes" id="UP000052245">
    <property type="component" value="Unassembled WGS sequence"/>
</dbReference>
<gene>
    <name evidence="5" type="ORF">CDQ78_04205</name>
    <name evidence="4" type="ORF">ERS739223_00937</name>
</gene>
<evidence type="ECO:0000256" key="1">
    <source>
        <dbReference type="ARBA" id="ARBA00004613"/>
    </source>
</evidence>
<evidence type="ECO:0000313" key="5">
    <source>
        <dbReference type="EMBL" id="PPB72145.1"/>
    </source>
</evidence>
<accession>A0A2S5J2N3</accession>
<feature type="domain" description="NodB homology" evidence="3">
    <location>
        <begin position="82"/>
        <end position="251"/>
    </location>
</feature>
<dbReference type="AlphaFoldDB" id="A0A2S5J2N3"/>
<dbReference type="SUPFAM" id="SSF88713">
    <property type="entry name" value="Glycoside hydrolase/deacetylase"/>
    <property type="match status" value="1"/>
</dbReference>
<comment type="caution">
    <text evidence="5">The sequence shown here is derived from an EMBL/GenBank/DDBJ whole genome shotgun (WGS) entry which is preliminary data.</text>
</comment>
<dbReference type="GO" id="GO:0016810">
    <property type="term" value="F:hydrolase activity, acting on carbon-nitrogen (but not peptide) bonds"/>
    <property type="evidence" value="ECO:0007669"/>
    <property type="project" value="InterPro"/>
</dbReference>
<evidence type="ECO:0000313" key="7">
    <source>
        <dbReference type="Proteomes" id="UP000239685"/>
    </source>
</evidence>
<dbReference type="Gene3D" id="3.20.20.370">
    <property type="entry name" value="Glycoside hydrolase/deacetylase"/>
    <property type="match status" value="1"/>
</dbReference>
<dbReference type="RefSeq" id="WP_034963023.1">
    <property type="nucleotide sequence ID" value="NZ_CBCRTP010000010.1"/>
</dbReference>
<sequence>MNIKQKIKSIIGVAYYNAYYRYTKPIGNRILIYHAFGSKLKHDTYGISIDPKIFEKHLIFLYNNYDVLPLNHNTLDNELSKNSVSITIDDGYKDNLIGIEILEKYKIPYTIYIATGFIDKSMYLSKQDLIDISKSALCTLGTHSMNHVHLSTLPKNKQFNELNDSKKKLEDIIQKQVINFSYPYGDYNNTTREIANSLYEIITTSNIGINKIGCDKKKLKRIEIIASDTENELNKKVNGYYDYLNLRSIFD</sequence>
<dbReference type="EMBL" id="FAVC01000002">
    <property type="protein sequence ID" value="CUU82130.1"/>
    <property type="molecule type" value="Genomic_DNA"/>
</dbReference>
<proteinExistence type="predicted"/>
<dbReference type="GO" id="GO:0005576">
    <property type="term" value="C:extracellular region"/>
    <property type="evidence" value="ECO:0007669"/>
    <property type="project" value="UniProtKB-SubCell"/>
</dbReference>
<dbReference type="GO" id="GO:0005975">
    <property type="term" value="P:carbohydrate metabolic process"/>
    <property type="evidence" value="ECO:0007669"/>
    <property type="project" value="InterPro"/>
</dbReference>
<dbReference type="InterPro" id="IPR011330">
    <property type="entry name" value="Glyco_hydro/deAcase_b/a-brl"/>
</dbReference>
<comment type="subcellular location">
    <subcellularLocation>
        <location evidence="1">Secreted</location>
    </subcellularLocation>
</comment>
<dbReference type="InterPro" id="IPR002509">
    <property type="entry name" value="NODB_dom"/>
</dbReference>
<evidence type="ECO:0000259" key="3">
    <source>
        <dbReference type="PROSITE" id="PS51677"/>
    </source>
</evidence>
<dbReference type="PANTHER" id="PTHR34216">
    <property type="match status" value="1"/>
</dbReference>
<dbReference type="CDD" id="cd10918">
    <property type="entry name" value="CE4_NodB_like_5s_6s"/>
    <property type="match status" value="1"/>
</dbReference>
<keyword evidence="2" id="KW-0732">Signal</keyword>
<protein>
    <submittedName>
        <fullName evidence="4">Polysaccharide deacetylase family protein</fullName>
    </submittedName>
</protein>
<organism evidence="5 7">
    <name type="scientific">Campylobacter hyointestinalis subsp. hyointestinalis</name>
    <dbReference type="NCBI Taxonomy" id="91352"/>
    <lineage>
        <taxon>Bacteria</taxon>
        <taxon>Pseudomonadati</taxon>
        <taxon>Campylobacterota</taxon>
        <taxon>Epsilonproteobacteria</taxon>
        <taxon>Campylobacterales</taxon>
        <taxon>Campylobacteraceae</taxon>
        <taxon>Campylobacter</taxon>
    </lineage>
</organism>
<evidence type="ECO:0000313" key="6">
    <source>
        <dbReference type="Proteomes" id="UP000052245"/>
    </source>
</evidence>